<sequence>MSSVNLCPCGTGRAYTDCCGPLHAGARPAPTAVALMRSRFSAFAVGDVDYLLTSWHPDTRPADLTLDETITWRRLQIVDTDAGDEADATGVVEFRAQYVHGGSRHILHERSRFERVKGEWRYVDGEIYE</sequence>
<evidence type="ECO:0000313" key="4">
    <source>
        <dbReference type="EMBL" id="NKZ11038.1"/>
    </source>
</evidence>
<proteinExistence type="inferred from homology"/>
<dbReference type="InterPro" id="IPR004027">
    <property type="entry name" value="SEC_C_motif"/>
</dbReference>
<evidence type="ECO:0000259" key="3">
    <source>
        <dbReference type="Pfam" id="PF17775"/>
    </source>
</evidence>
<dbReference type="EMBL" id="JAAXPJ010000003">
    <property type="protein sequence ID" value="NKZ11038.1"/>
    <property type="molecule type" value="Genomic_DNA"/>
</dbReference>
<dbReference type="PANTHER" id="PTHR33747">
    <property type="entry name" value="UPF0225 PROTEIN SCO1677"/>
    <property type="match status" value="1"/>
</dbReference>
<evidence type="ECO:0000313" key="5">
    <source>
        <dbReference type="Proteomes" id="UP000518188"/>
    </source>
</evidence>
<dbReference type="InterPro" id="IPR032710">
    <property type="entry name" value="NTF2-like_dom_sf"/>
</dbReference>
<dbReference type="PANTHER" id="PTHR33747:SF1">
    <property type="entry name" value="ADENYLATE CYCLASE-ASSOCIATED CAP C-TERMINAL DOMAIN-CONTAINING PROTEIN"/>
    <property type="match status" value="1"/>
</dbReference>
<name>A0A7X6MMU4_9MYCO</name>
<protein>
    <recommendedName>
        <fullName evidence="2">UPF0225 protein HGA11_08615</fullName>
    </recommendedName>
</protein>
<comment type="similarity">
    <text evidence="1 2">Belongs to the UPF0225 family.</text>
</comment>
<feature type="domain" description="YchJ-like middle NTF2-like" evidence="3">
    <location>
        <begin position="31"/>
        <end position="125"/>
    </location>
</feature>
<dbReference type="Pfam" id="PF17775">
    <property type="entry name" value="YchJ_M-like"/>
    <property type="match status" value="1"/>
</dbReference>
<dbReference type="InterPro" id="IPR048469">
    <property type="entry name" value="YchJ-like_M"/>
</dbReference>
<organism evidence="4 5">
    <name type="scientific">Mycolicibacterium septicum DSM 44393</name>
    <dbReference type="NCBI Taxonomy" id="1341646"/>
    <lineage>
        <taxon>Bacteria</taxon>
        <taxon>Bacillati</taxon>
        <taxon>Actinomycetota</taxon>
        <taxon>Actinomycetes</taxon>
        <taxon>Mycobacteriales</taxon>
        <taxon>Mycobacteriaceae</taxon>
        <taxon>Mycolicibacterium</taxon>
    </lineage>
</organism>
<evidence type="ECO:0000256" key="2">
    <source>
        <dbReference type="HAMAP-Rule" id="MF_00612"/>
    </source>
</evidence>
<dbReference type="SUPFAM" id="SSF54427">
    <property type="entry name" value="NTF2-like"/>
    <property type="match status" value="1"/>
</dbReference>
<dbReference type="AlphaFoldDB" id="A0A7X6MMU4"/>
<gene>
    <name evidence="4" type="ORF">HGA11_08615</name>
</gene>
<comment type="caution">
    <text evidence="4">The sequence shown here is derived from an EMBL/GenBank/DDBJ whole genome shotgun (WGS) entry which is preliminary data.</text>
</comment>
<dbReference type="Pfam" id="PF02810">
    <property type="entry name" value="SEC-C"/>
    <property type="match status" value="1"/>
</dbReference>
<dbReference type="Proteomes" id="UP000518188">
    <property type="component" value="Unassembled WGS sequence"/>
</dbReference>
<evidence type="ECO:0000256" key="1">
    <source>
        <dbReference type="ARBA" id="ARBA00010839"/>
    </source>
</evidence>
<dbReference type="InterPro" id="IPR023006">
    <property type="entry name" value="YchJ-like"/>
</dbReference>
<dbReference type="RefSeq" id="WP_044516757.1">
    <property type="nucleotide sequence ID" value="NZ_HG322951.1"/>
</dbReference>
<reference evidence="4 5" key="1">
    <citation type="submission" date="2020-04" db="EMBL/GenBank/DDBJ databases">
        <title>MicrobeNet Type strains.</title>
        <authorList>
            <person name="Nicholson A.C."/>
        </authorList>
    </citation>
    <scope>NUCLEOTIDE SEQUENCE [LARGE SCALE GENOMIC DNA]</scope>
    <source>
        <strain evidence="4 5">ATCC 700731</strain>
    </source>
</reference>
<accession>A0A7X6MMU4</accession>
<dbReference type="HAMAP" id="MF_00612">
    <property type="entry name" value="UPF0225"/>
    <property type="match status" value="1"/>
</dbReference>
<dbReference type="Gene3D" id="3.10.450.50">
    <property type="match status" value="1"/>
</dbReference>